<evidence type="ECO:0000313" key="2">
    <source>
        <dbReference type="Proteomes" id="UP000612282"/>
    </source>
</evidence>
<organism evidence="1 2">
    <name type="scientific">Actinoplanes couchii</name>
    <dbReference type="NCBI Taxonomy" id="403638"/>
    <lineage>
        <taxon>Bacteria</taxon>
        <taxon>Bacillati</taxon>
        <taxon>Actinomycetota</taxon>
        <taxon>Actinomycetes</taxon>
        <taxon>Micromonosporales</taxon>
        <taxon>Micromonosporaceae</taxon>
        <taxon>Actinoplanes</taxon>
    </lineage>
</organism>
<gene>
    <name evidence="1" type="ORF">Aco03nite_095740</name>
</gene>
<dbReference type="Proteomes" id="UP000612282">
    <property type="component" value="Unassembled WGS sequence"/>
</dbReference>
<evidence type="ECO:0000313" key="1">
    <source>
        <dbReference type="EMBL" id="GID61170.1"/>
    </source>
</evidence>
<name>A0ABQ3XRZ5_9ACTN</name>
<proteinExistence type="predicted"/>
<dbReference type="RefSeq" id="WP_203808881.1">
    <property type="nucleotide sequence ID" value="NZ_BAAAQE010000050.1"/>
</dbReference>
<dbReference type="InterPro" id="IPR046297">
    <property type="entry name" value="DUF6334"/>
</dbReference>
<accession>A0ABQ3XRZ5</accession>
<keyword evidence="2" id="KW-1185">Reference proteome</keyword>
<dbReference type="Pfam" id="PF19860">
    <property type="entry name" value="DUF6334"/>
    <property type="match status" value="1"/>
</dbReference>
<protein>
    <submittedName>
        <fullName evidence="1">Uncharacterized protein</fullName>
    </submittedName>
</protein>
<sequence>MTPGSAFTAPAALTDLADIVHVTFSEDPSWLVAVQLRFKEGFLQVEVDPDDDSVEVSFDASHRPALRHWASESVSISMNERYGNLLGSDSAWWWLLRNQQQYEDGFQIELGPASSTMTFQYLAIASRLHLRHVAEANQATADPPAGRHHR</sequence>
<dbReference type="EMBL" id="BOMG01000120">
    <property type="protein sequence ID" value="GID61170.1"/>
    <property type="molecule type" value="Genomic_DNA"/>
</dbReference>
<reference evidence="1 2" key="1">
    <citation type="submission" date="2021-01" db="EMBL/GenBank/DDBJ databases">
        <title>Whole genome shotgun sequence of Actinoplanes couchii NBRC 106145.</title>
        <authorList>
            <person name="Komaki H."/>
            <person name="Tamura T."/>
        </authorList>
    </citation>
    <scope>NUCLEOTIDE SEQUENCE [LARGE SCALE GENOMIC DNA]</scope>
    <source>
        <strain evidence="1 2">NBRC 106145</strain>
    </source>
</reference>
<comment type="caution">
    <text evidence="1">The sequence shown here is derived from an EMBL/GenBank/DDBJ whole genome shotgun (WGS) entry which is preliminary data.</text>
</comment>